<name>A0A6L6GIY5_9GAMM</name>
<comment type="caution">
    <text evidence="2">The sequence shown here is derived from an EMBL/GenBank/DDBJ whole genome shotgun (WGS) entry which is preliminary data.</text>
</comment>
<evidence type="ECO:0000313" key="4">
    <source>
        <dbReference type="Proteomes" id="UP001284094"/>
    </source>
</evidence>
<evidence type="ECO:0000313" key="2">
    <source>
        <dbReference type="EMBL" id="MTD11734.1"/>
    </source>
</evidence>
<keyword evidence="4" id="KW-1185">Reference proteome</keyword>
<reference evidence="1 4" key="3">
    <citation type="journal article" date="2024" name="Syst. Appl. Microbiol.">
        <title>Evidence for the occurrence of Acinetobacter faecalis in cattle feces and its emended description.</title>
        <authorList>
            <person name="Kyselkova M."/>
            <person name="Xanthopoulou K."/>
            <person name="Shestivska V."/>
            <person name="Spanelova P."/>
            <person name="Maixnerova M."/>
            <person name="Higgins P.G."/>
            <person name="Nemec A."/>
        </authorList>
    </citation>
    <scope>NUCLEOTIDE SEQUENCE [LARGE SCALE GENOMIC DNA]</scope>
    <source>
        <strain evidence="1 4">ANC 7225</strain>
    </source>
</reference>
<reference evidence="1" key="2">
    <citation type="submission" date="2023-11" db="EMBL/GenBank/DDBJ databases">
        <authorList>
            <person name="Kyselkova M."/>
            <person name="Xanthopoulou K."/>
            <person name="Shestivska V."/>
            <person name="Spanelova P."/>
            <person name="Maixnerova M."/>
            <person name="Higgins P.G."/>
            <person name="Nemec A."/>
        </authorList>
    </citation>
    <scope>NUCLEOTIDE SEQUENCE</scope>
    <source>
        <strain evidence="1">ANC 7225</strain>
    </source>
</reference>
<gene>
    <name evidence="2" type="ORF">GIX10_09890</name>
    <name evidence="1" type="ORF">SKM48_07085</name>
</gene>
<sequence>MIYQISELQHFGQGCSKIVYQHPVDDNKIIKIMNPKYVGEDGGWQNHTFKRNRSNGVFKQFQRQILEYLKLCKNNYKDNRFHFPIETTYGFAMTSNGLGLVTEKIISPNGKGMTLYEMCLQNLFHEKHAKALAEFYDTCCDLHIVYGEVNINGIMYTECRNDKPEFVLVDGIGEKLFIPIRSLSKTINTKNIRKMQKRIDAEIQVLLNAHSY</sequence>
<dbReference type="AlphaFoldDB" id="A0A6L6GIY5"/>
<protein>
    <submittedName>
        <fullName evidence="1">YrbL family protein</fullName>
    </submittedName>
</protein>
<accession>A0A6L6GIY5</accession>
<evidence type="ECO:0000313" key="3">
    <source>
        <dbReference type="Proteomes" id="UP000473854"/>
    </source>
</evidence>
<dbReference type="RefSeq" id="WP_154773305.1">
    <property type="nucleotide sequence ID" value="NZ_JAXHPE010000020.1"/>
</dbReference>
<dbReference type="Pfam" id="PF10707">
    <property type="entry name" value="YrbL-PhoP_reg"/>
    <property type="match status" value="1"/>
</dbReference>
<evidence type="ECO:0000313" key="1">
    <source>
        <dbReference type="EMBL" id="MDY6550517.1"/>
    </source>
</evidence>
<dbReference type="InterPro" id="IPR019647">
    <property type="entry name" value="PhoP_reg_network_YrbL"/>
</dbReference>
<organism evidence="2 3">
    <name type="scientific">Acinetobacter faecalis</name>
    <dbReference type="NCBI Taxonomy" id="2665161"/>
    <lineage>
        <taxon>Bacteria</taxon>
        <taxon>Pseudomonadati</taxon>
        <taxon>Pseudomonadota</taxon>
        <taxon>Gammaproteobacteria</taxon>
        <taxon>Moraxellales</taxon>
        <taxon>Moraxellaceae</taxon>
        <taxon>Acinetobacter</taxon>
    </lineage>
</organism>
<dbReference type="EMBL" id="JAXHPO010000025">
    <property type="protein sequence ID" value="MDY6550517.1"/>
    <property type="molecule type" value="Genomic_DNA"/>
</dbReference>
<dbReference type="EMBL" id="WLYL01000031">
    <property type="protein sequence ID" value="MTD11734.1"/>
    <property type="molecule type" value="Genomic_DNA"/>
</dbReference>
<reference evidence="2 3" key="1">
    <citation type="submission" date="2019-11" db="EMBL/GenBank/DDBJ databases">
        <authorList>
            <person name="An D."/>
        </authorList>
    </citation>
    <scope>NUCLEOTIDE SEQUENCE [LARGE SCALE GENOMIC DNA]</scope>
    <source>
        <strain evidence="2 3">YIM 103518</strain>
    </source>
</reference>
<dbReference type="Proteomes" id="UP001284094">
    <property type="component" value="Unassembled WGS sequence"/>
</dbReference>
<dbReference type="Proteomes" id="UP000473854">
    <property type="component" value="Unassembled WGS sequence"/>
</dbReference>
<proteinExistence type="predicted"/>